<organism evidence="6 7">
    <name type="scientific">Paeniglutamicibacter gangotriensis</name>
    <dbReference type="NCBI Taxonomy" id="254787"/>
    <lineage>
        <taxon>Bacteria</taxon>
        <taxon>Bacillati</taxon>
        <taxon>Actinomycetota</taxon>
        <taxon>Actinomycetes</taxon>
        <taxon>Micrococcales</taxon>
        <taxon>Micrococcaceae</taxon>
        <taxon>Paeniglutamicibacter</taxon>
    </lineage>
</organism>
<comment type="caution">
    <text evidence="6">The sequence shown here is derived from an EMBL/GenBank/DDBJ whole genome shotgun (WGS) entry which is preliminary data.</text>
</comment>
<dbReference type="SUPFAM" id="SSF51905">
    <property type="entry name" value="FAD/NAD(P)-binding domain"/>
    <property type="match status" value="2"/>
</dbReference>
<dbReference type="Pfam" id="PF07992">
    <property type="entry name" value="Pyr_redox_2"/>
    <property type="match status" value="1"/>
</dbReference>
<dbReference type="PRINTS" id="PR00368">
    <property type="entry name" value="FADPNR"/>
</dbReference>
<dbReference type="GO" id="GO:0016651">
    <property type="term" value="F:oxidoreductase activity, acting on NAD(P)H"/>
    <property type="evidence" value="ECO:0007669"/>
    <property type="project" value="TreeGrafter"/>
</dbReference>
<dbReference type="AlphaFoldDB" id="A0A5B0EIR0"/>
<evidence type="ECO:0000256" key="3">
    <source>
        <dbReference type="ARBA" id="ARBA00022827"/>
    </source>
</evidence>
<dbReference type="SUPFAM" id="SSF55424">
    <property type="entry name" value="FAD/NAD-linked reductases, dimerisation (C-terminal) domain"/>
    <property type="match status" value="1"/>
</dbReference>
<dbReference type="InterPro" id="IPR050446">
    <property type="entry name" value="FAD-oxidoreductase/Apoptosis"/>
</dbReference>
<dbReference type="PANTHER" id="PTHR43557:SF2">
    <property type="entry name" value="RIESKE DOMAIN-CONTAINING PROTEIN-RELATED"/>
    <property type="match status" value="1"/>
</dbReference>
<keyword evidence="4" id="KW-0560">Oxidoreductase</keyword>
<feature type="domain" description="FAD/NAD(P)-binding" evidence="5">
    <location>
        <begin position="16"/>
        <end position="313"/>
    </location>
</feature>
<evidence type="ECO:0000313" key="7">
    <source>
        <dbReference type="Proteomes" id="UP000323856"/>
    </source>
</evidence>
<evidence type="ECO:0000256" key="4">
    <source>
        <dbReference type="ARBA" id="ARBA00023002"/>
    </source>
</evidence>
<evidence type="ECO:0000256" key="1">
    <source>
        <dbReference type="ARBA" id="ARBA00001974"/>
    </source>
</evidence>
<dbReference type="InterPro" id="IPR036188">
    <property type="entry name" value="FAD/NAD-bd_sf"/>
</dbReference>
<dbReference type="PANTHER" id="PTHR43557">
    <property type="entry name" value="APOPTOSIS-INDUCING FACTOR 1"/>
    <property type="match status" value="1"/>
</dbReference>
<keyword evidence="3" id="KW-0274">FAD</keyword>
<dbReference type="Gene3D" id="3.30.390.30">
    <property type="match status" value="1"/>
</dbReference>
<reference evidence="6 7" key="1">
    <citation type="submission" date="2019-07" db="EMBL/GenBank/DDBJ databases">
        <title>Analysis of the biochemical properties, biological activity and biotechnological potential of siderophores and biosurfactants produced by Antarctic psychrotolerant bacteria.</title>
        <authorList>
            <person name="Styczynski M."/>
            <person name="Krucon T."/>
            <person name="Decewicz P."/>
            <person name="Dziewit L."/>
        </authorList>
    </citation>
    <scope>NUCLEOTIDE SEQUENCE [LARGE SCALE GENOMIC DNA]</scope>
    <source>
        <strain evidence="6 7">ANT_H27</strain>
    </source>
</reference>
<dbReference type="PRINTS" id="PR00411">
    <property type="entry name" value="PNDRDTASEI"/>
</dbReference>
<proteinExistence type="predicted"/>
<gene>
    <name evidence="6" type="ORF">FQ154_04075</name>
</gene>
<name>A0A5B0EIR0_9MICC</name>
<dbReference type="GO" id="GO:0005737">
    <property type="term" value="C:cytoplasm"/>
    <property type="evidence" value="ECO:0007669"/>
    <property type="project" value="TreeGrafter"/>
</dbReference>
<dbReference type="OrthoDB" id="1145at2"/>
<dbReference type="Gene3D" id="3.50.50.60">
    <property type="entry name" value="FAD/NAD(P)-binding domain"/>
    <property type="match status" value="2"/>
</dbReference>
<dbReference type="InterPro" id="IPR016156">
    <property type="entry name" value="FAD/NAD-linked_Rdtase_dimer_sf"/>
</dbReference>
<sequence>MPGPSHIPEGLAVVQRIIVAGASLGGLRAAEQLRVAGWTGEILVIGEEEHPPYNRPPLSKDVLAAPGTPEEALAKLAFRPRRSATGIQWRLGTRITASNLAARTITLDGGEVLGFDGLVIATGLRPARVAAPGPQAGRHLLRSIDDALALHEALRPGTRVGVIGSGFIGCESAATAALLGCSVTLVEGRTGPMERPLGRALSAGVRDMLTQRGVDCRQAVSVVAYRGAESCTGVELSDGGVIDVDVVVEAVGSRANVEWLQGNGLDLVDGVECDSHLRVLGEDGQPVPGLVAVGDIARYPDDRNGLPARRVEHWATPTDTAKIAAPALVAGLVGRPPAEATAPLPSFWTDIFGTRINGVGSPASAEETRILEGDPGRLHAGVAVGYYRGDTLIGVVDAGLPASKHLHYRQLVLDAGALVTI</sequence>
<protein>
    <submittedName>
        <fullName evidence="6">Oxidoreductase</fullName>
    </submittedName>
</protein>
<evidence type="ECO:0000313" key="6">
    <source>
        <dbReference type="EMBL" id="KAA0978937.1"/>
    </source>
</evidence>
<comment type="cofactor">
    <cofactor evidence="1">
        <name>FAD</name>
        <dbReference type="ChEBI" id="CHEBI:57692"/>
    </cofactor>
</comment>
<keyword evidence="2" id="KW-0285">Flavoprotein</keyword>
<dbReference type="Proteomes" id="UP000323856">
    <property type="component" value="Unassembled WGS sequence"/>
</dbReference>
<dbReference type="EMBL" id="VOBL01000003">
    <property type="protein sequence ID" value="KAA0978937.1"/>
    <property type="molecule type" value="Genomic_DNA"/>
</dbReference>
<evidence type="ECO:0000256" key="2">
    <source>
        <dbReference type="ARBA" id="ARBA00022630"/>
    </source>
</evidence>
<dbReference type="InterPro" id="IPR023753">
    <property type="entry name" value="FAD/NAD-binding_dom"/>
</dbReference>
<evidence type="ECO:0000259" key="5">
    <source>
        <dbReference type="Pfam" id="PF07992"/>
    </source>
</evidence>
<accession>A0A5B0EIR0</accession>